<feature type="region of interest" description="Disordered" evidence="1">
    <location>
        <begin position="316"/>
        <end position="407"/>
    </location>
</feature>
<organism evidence="2 3">
    <name type="scientific">Glossina morsitans morsitans</name>
    <name type="common">Savannah tsetse fly</name>
    <dbReference type="NCBI Taxonomy" id="37546"/>
    <lineage>
        <taxon>Eukaryota</taxon>
        <taxon>Metazoa</taxon>
        <taxon>Ecdysozoa</taxon>
        <taxon>Arthropoda</taxon>
        <taxon>Hexapoda</taxon>
        <taxon>Insecta</taxon>
        <taxon>Pterygota</taxon>
        <taxon>Neoptera</taxon>
        <taxon>Endopterygota</taxon>
        <taxon>Diptera</taxon>
        <taxon>Brachycera</taxon>
        <taxon>Muscomorpha</taxon>
        <taxon>Hippoboscoidea</taxon>
        <taxon>Glossinidae</taxon>
        <taxon>Glossina</taxon>
    </lineage>
</organism>
<sequence length="505" mass="54913">MNSTTKVTMQGNIKQPGRCEIDPPYIHSIPTVPQTNIVQVGDGNSADSLLEVSHVQAAVDLVAEVLSPDDSLPKPQINTDTVILGDVNEKSHLIHLSPQIMALINLLNLGQKFVNETDLPTAVSAKQENFDRLFVNGSNNQLFELLKITPQLLIDLGILESQQQQQLLEDDSGEVQDEFETRQLSNGSILILGDNNTLTRGIVVDPQAAVKLRLSALLQQVTDLLGPDSLTAGDCVLNDSSPLIQEKNTEIVQIGNNNKLNTLTEVGGQVLVDGSVAVNLVQQLRCILKNPKNLTTTRALNFTTSVTLTPERLSIKPSTKSLAEENSTSTIASSARTSTQQPRRPAIDSSVNPLTPKTSTPSMKRPLETTTLSPSKPLRTPTTTSPSIDSKPQINTLEKTHSSSVTSGETFNNSVTLISGTPANERPYILPLPLLLAIHIHKEYAKSTVPLSSQRSTSTTPANEIPVNISTPLPFINQSTPSSAAQRRCYRRNCLKWKKKHLLRV</sequence>
<feature type="compositionally biased region" description="Polar residues" evidence="1">
    <location>
        <begin position="349"/>
        <end position="407"/>
    </location>
</feature>
<dbReference type="STRING" id="37546.A0A1B0G289"/>
<evidence type="ECO:0000256" key="1">
    <source>
        <dbReference type="SAM" id="MobiDB-lite"/>
    </source>
</evidence>
<feature type="compositionally biased region" description="Low complexity" evidence="1">
    <location>
        <begin position="327"/>
        <end position="339"/>
    </location>
</feature>
<feature type="compositionally biased region" description="Polar residues" evidence="1">
    <location>
        <begin position="316"/>
        <end position="326"/>
    </location>
</feature>
<dbReference type="AlphaFoldDB" id="A0A1B0G289"/>
<dbReference type="EnsemblMetazoa" id="GMOY007418-RA">
    <property type="protein sequence ID" value="GMOY007418-PA"/>
    <property type="gene ID" value="GMOY007418"/>
</dbReference>
<dbReference type="EMBL" id="CCAG010001698">
    <property type="status" value="NOT_ANNOTATED_CDS"/>
    <property type="molecule type" value="Genomic_DNA"/>
</dbReference>
<accession>A0A1B0G289</accession>
<keyword evidence="3" id="KW-1185">Reference proteome</keyword>
<name>A0A1B0G289_GLOMM</name>
<dbReference type="VEuPathDB" id="VectorBase:GMOY007418"/>
<dbReference type="Proteomes" id="UP000092444">
    <property type="component" value="Unassembled WGS sequence"/>
</dbReference>
<proteinExistence type="predicted"/>
<reference evidence="2" key="1">
    <citation type="submission" date="2020-05" db="UniProtKB">
        <authorList>
            <consortium name="EnsemblMetazoa"/>
        </authorList>
    </citation>
    <scope>IDENTIFICATION</scope>
    <source>
        <strain evidence="2">Yale</strain>
    </source>
</reference>
<evidence type="ECO:0000313" key="2">
    <source>
        <dbReference type="EnsemblMetazoa" id="GMOY007418-PA"/>
    </source>
</evidence>
<evidence type="ECO:0000313" key="3">
    <source>
        <dbReference type="Proteomes" id="UP000092444"/>
    </source>
</evidence>
<protein>
    <submittedName>
        <fullName evidence="2">Uncharacterized protein</fullName>
    </submittedName>
</protein>